<evidence type="ECO:0000259" key="9">
    <source>
        <dbReference type="Pfam" id="PF13231"/>
    </source>
</evidence>
<keyword evidence="6 8" id="KW-1133">Transmembrane helix</keyword>
<evidence type="ECO:0000256" key="1">
    <source>
        <dbReference type="ARBA" id="ARBA00004651"/>
    </source>
</evidence>
<feature type="transmembrane region" description="Helical" evidence="8">
    <location>
        <begin position="355"/>
        <end position="377"/>
    </location>
</feature>
<comment type="caution">
    <text evidence="10">The sequence shown here is derived from an EMBL/GenBank/DDBJ whole genome shotgun (WGS) entry which is preliminary data.</text>
</comment>
<dbReference type="InterPro" id="IPR038731">
    <property type="entry name" value="RgtA/B/C-like"/>
</dbReference>
<organism evidence="10 11">
    <name type="scientific">Roseivirga misakiensis</name>
    <dbReference type="NCBI Taxonomy" id="1563681"/>
    <lineage>
        <taxon>Bacteria</taxon>
        <taxon>Pseudomonadati</taxon>
        <taxon>Bacteroidota</taxon>
        <taxon>Cytophagia</taxon>
        <taxon>Cytophagales</taxon>
        <taxon>Roseivirgaceae</taxon>
        <taxon>Roseivirga</taxon>
    </lineage>
</organism>
<feature type="transmembrane region" description="Helical" evidence="8">
    <location>
        <begin position="167"/>
        <end position="200"/>
    </location>
</feature>
<reference evidence="10 11" key="1">
    <citation type="submission" date="2016-08" db="EMBL/GenBank/DDBJ databases">
        <title>Draft genome of Fabibacter sp. strain SK-8.</title>
        <authorList>
            <person name="Wong S.-K."/>
            <person name="Hamasaki K."/>
            <person name="Yoshizawa S."/>
        </authorList>
    </citation>
    <scope>NUCLEOTIDE SEQUENCE [LARGE SCALE GENOMIC DNA]</scope>
    <source>
        <strain evidence="10 11">SK-8</strain>
    </source>
</reference>
<dbReference type="PANTHER" id="PTHR33908:SF3">
    <property type="entry name" value="UNDECAPRENYL PHOSPHATE-ALPHA-4-AMINO-4-DEOXY-L-ARABINOSE ARABINOSYL TRANSFERASE"/>
    <property type="match status" value="1"/>
</dbReference>
<feature type="transmembrane region" description="Helical" evidence="8">
    <location>
        <begin position="144"/>
        <end position="161"/>
    </location>
</feature>
<keyword evidence="4" id="KW-0808">Transferase</keyword>
<name>A0A1E5SYR5_9BACT</name>
<feature type="transmembrane region" description="Helical" evidence="8">
    <location>
        <begin position="89"/>
        <end position="110"/>
    </location>
</feature>
<evidence type="ECO:0000256" key="3">
    <source>
        <dbReference type="ARBA" id="ARBA00022676"/>
    </source>
</evidence>
<dbReference type="PANTHER" id="PTHR33908">
    <property type="entry name" value="MANNOSYLTRANSFERASE YKCB-RELATED"/>
    <property type="match status" value="1"/>
</dbReference>
<feature type="transmembrane region" description="Helical" evidence="8">
    <location>
        <begin position="212"/>
        <end position="232"/>
    </location>
</feature>
<dbReference type="STRING" id="1563681.BFP71_12375"/>
<dbReference type="Proteomes" id="UP000095552">
    <property type="component" value="Unassembled WGS sequence"/>
</dbReference>
<dbReference type="GO" id="GO:0005886">
    <property type="term" value="C:plasma membrane"/>
    <property type="evidence" value="ECO:0007669"/>
    <property type="project" value="UniProtKB-SubCell"/>
</dbReference>
<feature type="transmembrane region" description="Helical" evidence="8">
    <location>
        <begin position="299"/>
        <end position="319"/>
    </location>
</feature>
<gene>
    <name evidence="10" type="ORF">BFP71_12375</name>
</gene>
<dbReference type="GO" id="GO:0009103">
    <property type="term" value="P:lipopolysaccharide biosynthetic process"/>
    <property type="evidence" value="ECO:0007669"/>
    <property type="project" value="UniProtKB-ARBA"/>
</dbReference>
<evidence type="ECO:0000256" key="6">
    <source>
        <dbReference type="ARBA" id="ARBA00022989"/>
    </source>
</evidence>
<keyword evidence="5 8" id="KW-0812">Transmembrane</keyword>
<evidence type="ECO:0000256" key="8">
    <source>
        <dbReference type="SAM" id="Phobius"/>
    </source>
</evidence>
<dbReference type="GO" id="GO:0016763">
    <property type="term" value="F:pentosyltransferase activity"/>
    <property type="evidence" value="ECO:0007669"/>
    <property type="project" value="TreeGrafter"/>
</dbReference>
<dbReference type="OrthoDB" id="8353433at2"/>
<feature type="transmembrane region" description="Helical" evidence="8">
    <location>
        <begin position="14"/>
        <end position="36"/>
    </location>
</feature>
<proteinExistence type="predicted"/>
<evidence type="ECO:0000313" key="11">
    <source>
        <dbReference type="Proteomes" id="UP000095552"/>
    </source>
</evidence>
<keyword evidence="7 8" id="KW-0472">Membrane</keyword>
<keyword evidence="2" id="KW-1003">Cell membrane</keyword>
<dbReference type="GO" id="GO:0010041">
    <property type="term" value="P:response to iron(III) ion"/>
    <property type="evidence" value="ECO:0007669"/>
    <property type="project" value="TreeGrafter"/>
</dbReference>
<evidence type="ECO:0000256" key="4">
    <source>
        <dbReference type="ARBA" id="ARBA00022679"/>
    </source>
</evidence>
<evidence type="ECO:0000256" key="5">
    <source>
        <dbReference type="ARBA" id="ARBA00022692"/>
    </source>
</evidence>
<evidence type="ECO:0000313" key="10">
    <source>
        <dbReference type="EMBL" id="OEK04273.1"/>
    </source>
</evidence>
<protein>
    <recommendedName>
        <fullName evidence="9">Glycosyltransferase RgtA/B/C/D-like domain-containing protein</fullName>
    </recommendedName>
</protein>
<feature type="transmembrane region" description="Helical" evidence="8">
    <location>
        <begin position="383"/>
        <end position="402"/>
    </location>
</feature>
<evidence type="ECO:0000256" key="2">
    <source>
        <dbReference type="ARBA" id="ARBA00022475"/>
    </source>
</evidence>
<keyword evidence="3" id="KW-0328">Glycosyltransferase</keyword>
<feature type="transmembrane region" description="Helical" evidence="8">
    <location>
        <begin position="325"/>
        <end position="343"/>
    </location>
</feature>
<feature type="domain" description="Glycosyltransferase RgtA/B/C/D-like" evidence="9">
    <location>
        <begin position="68"/>
        <end position="220"/>
    </location>
</feature>
<dbReference type="AlphaFoldDB" id="A0A1E5SYR5"/>
<evidence type="ECO:0000256" key="7">
    <source>
        <dbReference type="ARBA" id="ARBA00023136"/>
    </source>
</evidence>
<dbReference type="Pfam" id="PF13231">
    <property type="entry name" value="PMT_2"/>
    <property type="match status" value="1"/>
</dbReference>
<feature type="transmembrane region" description="Helical" evidence="8">
    <location>
        <begin position="265"/>
        <end position="287"/>
    </location>
</feature>
<dbReference type="EMBL" id="MDGQ01000005">
    <property type="protein sequence ID" value="OEK04273.1"/>
    <property type="molecule type" value="Genomic_DNA"/>
</dbReference>
<dbReference type="InterPro" id="IPR050297">
    <property type="entry name" value="LipidA_mod_glycosyltrf_83"/>
</dbReference>
<sequence length="523" mass="60399">MIDQRPFSKSEKQLLFGGLVLLIFSFFYQLGIYPLYLEEPRRGIIALEMIFQDNFWVPTQTGDLYFRKPPVYNWVLIASYKLFGQYSEFATRFFSVLSHLILSLLTFAFVKRYLGQFRAALVSISLLVSADILVYFSTIGEIDLFYALITTTAMFAVFHFGEQRKYWQLFLIVYALTAIGFLTKGLTSLPFTAITLLVYFIQKKEFKTLLRLPHISGILVFSGLVGGYFFMYSQYQDVSGWWSTLLSESADKATKGGFLKFLNHLVAFPLETIKNILPAGLLLPVLFKKGTIAKLKSNPLVWYSVLVFSFNFLIYWFSIEAKSRYIYPLLPFLIIPIIYIATNAKEIRWAKVYKVAITVFLILFSLIAPIGFFVDGLENVDNLYVYVVVLLIIAAILWYMFLAKGVRPYIIMICLMVAVKFTFSSIVPQTRQKETGAAEDKTLGLEIAEITKGQPLHRLGDVRMSLTIVYYIEREREEPLYQSQTLKEGYYICYSDDLPKDRPYSILREFAYWGEPIYFISLD</sequence>
<dbReference type="RefSeq" id="WP_069835778.1">
    <property type="nucleotide sequence ID" value="NZ_MDGQ01000005.1"/>
</dbReference>
<accession>A0A1E5SYR5</accession>
<feature type="transmembrane region" description="Helical" evidence="8">
    <location>
        <begin position="116"/>
        <end position="137"/>
    </location>
</feature>
<comment type="subcellular location">
    <subcellularLocation>
        <location evidence="1">Cell membrane</location>
        <topology evidence="1">Multi-pass membrane protein</topology>
    </subcellularLocation>
</comment>
<keyword evidence="11" id="KW-1185">Reference proteome</keyword>